<dbReference type="InterPro" id="IPR012675">
    <property type="entry name" value="Beta-grasp_dom_sf"/>
</dbReference>
<protein>
    <submittedName>
        <fullName evidence="2">2Fe-2S iron-sulfur cluster-binding protein</fullName>
    </submittedName>
</protein>
<dbReference type="Pfam" id="PF00111">
    <property type="entry name" value="Fer2"/>
    <property type="match status" value="1"/>
</dbReference>
<dbReference type="EMBL" id="JARLKZ010000023">
    <property type="protein sequence ID" value="MEC0243342.1"/>
    <property type="molecule type" value="Genomic_DNA"/>
</dbReference>
<name>A0ABU6GW67_9BACL</name>
<dbReference type="Proteomes" id="UP001344632">
    <property type="component" value="Unassembled WGS sequence"/>
</dbReference>
<reference evidence="2 3" key="1">
    <citation type="submission" date="2023-03" db="EMBL/GenBank/DDBJ databases">
        <title>Bacillus Genome Sequencing.</title>
        <authorList>
            <person name="Dunlap C."/>
        </authorList>
    </citation>
    <scope>NUCLEOTIDE SEQUENCE [LARGE SCALE GENOMIC DNA]</scope>
    <source>
        <strain evidence="2 3">BD-525</strain>
    </source>
</reference>
<evidence type="ECO:0000313" key="3">
    <source>
        <dbReference type="Proteomes" id="UP001344632"/>
    </source>
</evidence>
<sequence length="118" mass="12939">MKHEITFRPSGKKAVVSHGTSVLAAAHRAGVHIPTRCGGKMGCLMCKINVDEEARGMLSRPAESEKRKLGSLVHQGVRLSCQSKIEGPVTVDIPEDKLKAAIRKQLEAARQEDQDQLW</sequence>
<keyword evidence="3" id="KW-1185">Reference proteome</keyword>
<dbReference type="PROSITE" id="PS51085">
    <property type="entry name" value="2FE2S_FER_2"/>
    <property type="match status" value="1"/>
</dbReference>
<accession>A0ABU6GW67</accession>
<feature type="domain" description="2Fe-2S ferredoxin-type" evidence="1">
    <location>
        <begin position="3"/>
        <end position="97"/>
    </location>
</feature>
<dbReference type="RefSeq" id="WP_326091053.1">
    <property type="nucleotide sequence ID" value="NZ_JARLKZ010000023.1"/>
</dbReference>
<dbReference type="InterPro" id="IPR036010">
    <property type="entry name" value="2Fe-2S_ferredoxin-like_sf"/>
</dbReference>
<dbReference type="InterPro" id="IPR001041">
    <property type="entry name" value="2Fe-2S_ferredoxin-type"/>
</dbReference>
<evidence type="ECO:0000259" key="1">
    <source>
        <dbReference type="PROSITE" id="PS51085"/>
    </source>
</evidence>
<evidence type="ECO:0000313" key="2">
    <source>
        <dbReference type="EMBL" id="MEC0243342.1"/>
    </source>
</evidence>
<comment type="caution">
    <text evidence="2">The sequence shown here is derived from an EMBL/GenBank/DDBJ whole genome shotgun (WGS) entry which is preliminary data.</text>
</comment>
<proteinExistence type="predicted"/>
<dbReference type="SUPFAM" id="SSF54292">
    <property type="entry name" value="2Fe-2S ferredoxin-like"/>
    <property type="match status" value="1"/>
</dbReference>
<gene>
    <name evidence="2" type="ORF">P4H66_26360</name>
</gene>
<organism evidence="2 3">
    <name type="scientific">Paenibacillus dokdonensis</name>
    <dbReference type="NCBI Taxonomy" id="2567944"/>
    <lineage>
        <taxon>Bacteria</taxon>
        <taxon>Bacillati</taxon>
        <taxon>Bacillota</taxon>
        <taxon>Bacilli</taxon>
        <taxon>Bacillales</taxon>
        <taxon>Paenibacillaceae</taxon>
        <taxon>Paenibacillus</taxon>
    </lineage>
</organism>
<dbReference type="Gene3D" id="3.10.20.30">
    <property type="match status" value="1"/>
</dbReference>